<evidence type="ECO:0000313" key="3">
    <source>
        <dbReference type="Proteomes" id="UP000410492"/>
    </source>
</evidence>
<dbReference type="OrthoDB" id="6776939at2759"/>
<feature type="compositionally biased region" description="Acidic residues" evidence="1">
    <location>
        <begin position="39"/>
        <end position="49"/>
    </location>
</feature>
<dbReference type="AlphaFoldDB" id="A0A653CLC7"/>
<gene>
    <name evidence="2" type="ORF">CALMAC_LOCUS10073</name>
</gene>
<dbReference type="PANTHER" id="PTHR21505:SF8">
    <property type="entry name" value="DPT-YFP REPRESSOR BY OVEREXPRESSION, ISOFORM D-RELATED"/>
    <property type="match status" value="1"/>
</dbReference>
<evidence type="ECO:0000256" key="1">
    <source>
        <dbReference type="SAM" id="MobiDB-lite"/>
    </source>
</evidence>
<keyword evidence="3" id="KW-1185">Reference proteome</keyword>
<accession>A0A653CLC7</accession>
<feature type="compositionally biased region" description="Polar residues" evidence="1">
    <location>
        <begin position="52"/>
        <end position="62"/>
    </location>
</feature>
<dbReference type="Proteomes" id="UP000410492">
    <property type="component" value="Unassembled WGS sequence"/>
</dbReference>
<organism evidence="2 3">
    <name type="scientific">Callosobruchus maculatus</name>
    <name type="common">Southern cowpea weevil</name>
    <name type="synonym">Pulse bruchid</name>
    <dbReference type="NCBI Taxonomy" id="64391"/>
    <lineage>
        <taxon>Eukaryota</taxon>
        <taxon>Metazoa</taxon>
        <taxon>Ecdysozoa</taxon>
        <taxon>Arthropoda</taxon>
        <taxon>Hexapoda</taxon>
        <taxon>Insecta</taxon>
        <taxon>Pterygota</taxon>
        <taxon>Neoptera</taxon>
        <taxon>Endopterygota</taxon>
        <taxon>Coleoptera</taxon>
        <taxon>Polyphaga</taxon>
        <taxon>Cucujiformia</taxon>
        <taxon>Chrysomeloidea</taxon>
        <taxon>Chrysomelidae</taxon>
        <taxon>Bruchinae</taxon>
        <taxon>Bruchini</taxon>
        <taxon>Callosobruchus</taxon>
    </lineage>
</organism>
<proteinExistence type="predicted"/>
<name>A0A653CLC7_CALMS</name>
<feature type="compositionally biased region" description="Polar residues" evidence="1">
    <location>
        <begin position="265"/>
        <end position="283"/>
    </location>
</feature>
<reference evidence="2 3" key="1">
    <citation type="submission" date="2019-01" db="EMBL/GenBank/DDBJ databases">
        <authorList>
            <person name="Sayadi A."/>
        </authorList>
    </citation>
    <scope>NUCLEOTIDE SEQUENCE [LARGE SCALE GENOMIC DNA]</scope>
</reference>
<dbReference type="EMBL" id="CAACVG010008151">
    <property type="protein sequence ID" value="VEN48727.1"/>
    <property type="molecule type" value="Genomic_DNA"/>
</dbReference>
<evidence type="ECO:0008006" key="4">
    <source>
        <dbReference type="Google" id="ProtNLM"/>
    </source>
</evidence>
<dbReference type="PANTHER" id="PTHR21505">
    <property type="entry name" value="MADF DOMAIN-CONTAINING PROTEIN-RELATED"/>
    <property type="match status" value="1"/>
</dbReference>
<evidence type="ECO:0000313" key="2">
    <source>
        <dbReference type="EMBL" id="VEN48727.1"/>
    </source>
</evidence>
<feature type="compositionally biased region" description="Polar residues" evidence="1">
    <location>
        <begin position="73"/>
        <end position="82"/>
    </location>
</feature>
<protein>
    <recommendedName>
        <fullName evidence="4">BESS domain-containing protein</fullName>
    </recommendedName>
</protein>
<feature type="compositionally biased region" description="Polar residues" evidence="1">
    <location>
        <begin position="189"/>
        <end position="219"/>
    </location>
</feature>
<feature type="compositionally biased region" description="Low complexity" evidence="1">
    <location>
        <begin position="177"/>
        <end position="188"/>
    </location>
</feature>
<feature type="region of interest" description="Disordered" evidence="1">
    <location>
        <begin position="27"/>
        <end position="100"/>
    </location>
</feature>
<sequence length="317" mass="35722">MRTGSGADEVYHPKLWYYDLLKFVEDHEVSRNSRSNVSDYEESENEDESHAETVNTDANSPHTEPETQDSTEKTSSVASGSQFRHRPTARSQKPDDQTQLTKEVLTAVNNHFKRPRTADDRFDIVGKNVAMKLRDLPNDQRRLAEKFINDILFEAEGGTLTQHHKLTYQPPLFNRYHSSSTYPSRPSSQLLTSSAPPQQLLPLNSPTSNEHHPNYSSGSYPGRPSFQLSATPAPPQQLLLLNSPSPNEYYSNHSSSSNPSRPNSQLAAMSSPSEQLLLQNSEASNEHRSQHNMFFSRPESVRDMEPSASPRHYQTAS</sequence>
<feature type="region of interest" description="Disordered" evidence="1">
    <location>
        <begin position="177"/>
        <end position="317"/>
    </location>
</feature>
<feature type="compositionally biased region" description="Low complexity" evidence="1">
    <location>
        <begin position="227"/>
        <end position="264"/>
    </location>
</feature>